<feature type="domain" description="DUF7637" evidence="11">
    <location>
        <begin position="3"/>
        <end position="106"/>
    </location>
</feature>
<dbReference type="InterPro" id="IPR056054">
    <property type="entry name" value="DUF7637"/>
</dbReference>
<comment type="catalytic activity">
    <reaction evidence="8">
        <text>RNA(n) + a ribonucleoside 5'-triphosphate = RNA(n+1) + diphosphate</text>
        <dbReference type="Rhea" id="RHEA:21248"/>
        <dbReference type="Rhea" id="RHEA-COMP:14527"/>
        <dbReference type="Rhea" id="RHEA-COMP:17342"/>
        <dbReference type="ChEBI" id="CHEBI:33019"/>
        <dbReference type="ChEBI" id="CHEBI:61557"/>
        <dbReference type="ChEBI" id="CHEBI:140395"/>
        <dbReference type="EC" id="2.7.7.48"/>
    </reaction>
</comment>
<evidence type="ECO:0000259" key="11">
    <source>
        <dbReference type="Pfam" id="PF24643"/>
    </source>
</evidence>
<keyword evidence="4" id="KW-0808">Transferase</keyword>
<dbReference type="CTD" id="173092"/>
<evidence type="ECO:0000256" key="2">
    <source>
        <dbReference type="ARBA" id="ARBA00012494"/>
    </source>
</evidence>
<evidence type="ECO:0000259" key="14">
    <source>
        <dbReference type="Pfam" id="PF26253"/>
    </source>
</evidence>
<dbReference type="GO" id="GO:0003968">
    <property type="term" value="F:RNA-directed RNA polymerase activity"/>
    <property type="evidence" value="ECO:0000250"/>
    <property type="project" value="WormBase"/>
</dbReference>
<keyword evidence="16" id="KW-1185">Reference proteome</keyword>
<evidence type="ECO:0000256" key="7">
    <source>
        <dbReference type="ARBA" id="ARBA00023158"/>
    </source>
</evidence>
<dbReference type="WormBase" id="M01G12.12">
    <property type="protein sequence ID" value="CE23872"/>
    <property type="gene ID" value="WBGene00004509"/>
    <property type="gene designation" value="rrf-2"/>
</dbReference>
<dbReference type="GO" id="GO:0036498">
    <property type="term" value="P:IRE1-mediated unfolded protein response"/>
    <property type="evidence" value="ECO:0007007"/>
    <property type="project" value="WormBase"/>
</dbReference>
<feature type="domain" description="RDRP C-terminal head" evidence="14">
    <location>
        <begin position="1098"/>
        <end position="1258"/>
    </location>
</feature>
<keyword evidence="3 15" id="KW-0696">RNA-directed RNA polymerase</keyword>
<dbReference type="Proteomes" id="UP000001940">
    <property type="component" value="Chromosome I"/>
</dbReference>
<feature type="domain" description="RDRP core" evidence="9">
    <location>
        <begin position="455"/>
        <end position="1075"/>
    </location>
</feature>
<dbReference type="InterPro" id="IPR058752">
    <property type="entry name" value="RDRP_C_head"/>
</dbReference>
<keyword evidence="5" id="KW-0548">Nucleotidyltransferase</keyword>
<dbReference type="GO" id="GO:0031380">
    <property type="term" value="C:nuclear RNA-directed RNA polymerase complex"/>
    <property type="evidence" value="ECO:0000318"/>
    <property type="project" value="GO_Central"/>
</dbReference>
<evidence type="ECO:0000256" key="4">
    <source>
        <dbReference type="ARBA" id="ARBA00022679"/>
    </source>
</evidence>
<feature type="domain" description="DUF7752" evidence="12">
    <location>
        <begin position="1319"/>
        <end position="1428"/>
    </location>
</feature>
<evidence type="ECO:0000259" key="12">
    <source>
        <dbReference type="Pfam" id="PF24934"/>
    </source>
</evidence>
<accession>G5EFA8</accession>
<dbReference type="Pfam" id="PF24934">
    <property type="entry name" value="DUF7752"/>
    <property type="match status" value="1"/>
</dbReference>
<evidence type="ECO:0000259" key="13">
    <source>
        <dbReference type="Pfam" id="PF25359"/>
    </source>
</evidence>
<protein>
    <recommendedName>
        <fullName evidence="2">RNA-directed RNA polymerase</fullName>
        <ecNumber evidence="2">2.7.7.48</ecNumber>
    </recommendedName>
</protein>
<reference evidence="15 16" key="1">
    <citation type="journal article" date="1998" name="Science">
        <title>Genome sequence of the nematode C. elegans: a platform for investigating biology.</title>
        <authorList>
            <consortium name="The C. elegans sequencing consortium"/>
            <person name="Sulson J.E."/>
            <person name="Waterston R."/>
        </authorList>
    </citation>
    <scope>NUCLEOTIDE SEQUENCE [LARGE SCALE GENOMIC DNA]</scope>
    <source>
        <strain evidence="15 16">Bristol N2</strain>
    </source>
</reference>
<dbReference type="AlphaFoldDB" id="G5EFA8"/>
<dbReference type="OrthoDB" id="6513042at2759"/>
<evidence type="ECO:0000256" key="5">
    <source>
        <dbReference type="ARBA" id="ARBA00022695"/>
    </source>
</evidence>
<feature type="domain" description="PH-like" evidence="13">
    <location>
        <begin position="113"/>
        <end position="302"/>
    </location>
</feature>
<dbReference type="Bgee" id="WBGene00004509">
    <property type="expression patterns" value="Expressed in larva and 3 other cell types or tissues"/>
</dbReference>
<dbReference type="PANTHER" id="PTHR23079">
    <property type="entry name" value="RNA-DEPENDENT RNA POLYMERASE"/>
    <property type="match status" value="1"/>
</dbReference>
<dbReference type="InterPro" id="IPR056053">
    <property type="entry name" value="DUF7636"/>
</dbReference>
<evidence type="ECO:0000256" key="8">
    <source>
        <dbReference type="ARBA" id="ARBA00048744"/>
    </source>
</evidence>
<evidence type="ECO:0000313" key="15">
    <source>
        <dbReference type="EMBL" id="CAC35914.1"/>
    </source>
</evidence>
<dbReference type="InParanoid" id="G5EFA8"/>
<dbReference type="Pfam" id="PF25359">
    <property type="entry name" value="PH_met_RdRP"/>
    <property type="match status" value="1"/>
</dbReference>
<dbReference type="KEGG" id="cel:CELE_M01G12.12"/>
<dbReference type="SMR" id="G5EFA8"/>
<dbReference type="Pfam" id="PF24642">
    <property type="entry name" value="DUF7636"/>
    <property type="match status" value="1"/>
</dbReference>
<comment type="similarity">
    <text evidence="1">Belongs to the RdRP family.</text>
</comment>
<feature type="domain" description="DUF7636" evidence="10">
    <location>
        <begin position="1479"/>
        <end position="1576"/>
    </location>
</feature>
<dbReference type="InterPro" id="IPR056654">
    <property type="entry name" value="DUF7752"/>
</dbReference>
<organism evidence="15 16">
    <name type="scientific">Caenorhabditis elegans</name>
    <dbReference type="NCBI Taxonomy" id="6239"/>
    <lineage>
        <taxon>Eukaryota</taxon>
        <taxon>Metazoa</taxon>
        <taxon>Ecdysozoa</taxon>
        <taxon>Nematoda</taxon>
        <taxon>Chromadorea</taxon>
        <taxon>Rhabditida</taxon>
        <taxon>Rhabditina</taxon>
        <taxon>Rhabditomorpha</taxon>
        <taxon>Rhabditoidea</taxon>
        <taxon>Rhabditidae</taxon>
        <taxon>Peloderinae</taxon>
        <taxon>Caenorhabditis</taxon>
    </lineage>
</organism>
<keyword evidence="6" id="KW-0694">RNA-binding</keyword>
<evidence type="ECO:0000259" key="9">
    <source>
        <dbReference type="Pfam" id="PF05183"/>
    </source>
</evidence>
<proteinExistence type="inferred from homology"/>
<dbReference type="GO" id="GO:0003723">
    <property type="term" value="F:RNA binding"/>
    <property type="evidence" value="ECO:0007669"/>
    <property type="project" value="UniProtKB-KW"/>
</dbReference>
<dbReference type="Pfam" id="PF05183">
    <property type="entry name" value="RdRP"/>
    <property type="match status" value="1"/>
</dbReference>
<dbReference type="STRING" id="6239.M01G12.12.1"/>
<dbReference type="EC" id="2.7.7.48" evidence="2"/>
<dbReference type="GeneID" id="173092"/>
<evidence type="ECO:0000256" key="1">
    <source>
        <dbReference type="ARBA" id="ARBA00005762"/>
    </source>
</evidence>
<dbReference type="AGR" id="WB:WBGene00004509"/>
<dbReference type="OMA" id="QSLECHK"/>
<evidence type="ECO:0000313" key="17">
    <source>
        <dbReference type="WormBase" id="M01G12.12"/>
    </source>
</evidence>
<dbReference type="InterPro" id="IPR007855">
    <property type="entry name" value="RDRP"/>
</dbReference>
<dbReference type="PhylomeDB" id="G5EFA8"/>
<dbReference type="GO" id="GO:0030422">
    <property type="term" value="P:siRNA processing"/>
    <property type="evidence" value="ECO:0000318"/>
    <property type="project" value="GO_Central"/>
</dbReference>
<evidence type="ECO:0000256" key="6">
    <source>
        <dbReference type="ARBA" id="ARBA00022884"/>
    </source>
</evidence>
<dbReference type="EMBL" id="BX284601">
    <property type="protein sequence ID" value="CAC35914.1"/>
    <property type="molecule type" value="Genomic_DNA"/>
</dbReference>
<dbReference type="HOGENOM" id="CLU_001939_0_0_1"/>
<dbReference type="FunCoup" id="G5EFA8">
    <property type="interactions" value="7"/>
</dbReference>
<dbReference type="PaxDb" id="6239-M01G12.12"/>
<dbReference type="eggNOG" id="KOG0988">
    <property type="taxonomic scope" value="Eukaryota"/>
</dbReference>
<name>G5EFA8_CAEEL</name>
<evidence type="ECO:0000259" key="10">
    <source>
        <dbReference type="Pfam" id="PF24642"/>
    </source>
</evidence>
<dbReference type="InterPro" id="IPR057596">
    <property type="entry name" value="RDRP_core"/>
</dbReference>
<dbReference type="Pfam" id="PF24643">
    <property type="entry name" value="DUF7637"/>
    <property type="match status" value="1"/>
</dbReference>
<evidence type="ECO:0000256" key="3">
    <source>
        <dbReference type="ARBA" id="ARBA00022484"/>
    </source>
</evidence>
<evidence type="ECO:0000313" key="16">
    <source>
        <dbReference type="Proteomes" id="UP000001940"/>
    </source>
</evidence>
<keyword evidence="7" id="KW-0943">RNA-mediated gene silencing</keyword>
<gene>
    <name evidence="15 17" type="primary">rrf-2</name>
    <name evidence="15" type="ORF">CELE_M01G12.12</name>
    <name evidence="17" type="ORF">M01G12.12</name>
</gene>
<sequence length="1579" mass="182871">MSGQNGSIRLEFPEFDDSIDRIEYGIEMMLNSVPAILQHHKIDIKSRHEMEIVEEQDCDSFFEVNYDVASAKFDQTIIDAMRAYLFSLNANWPRPYIVLHGSDFWAKTLDCYIEVPLAAMYFGNIQGYTYISHWQISFSGKKISADANELLNKIVAEFEFDRADMITVTFQCLKRKRINYQTIIRKDTIRRIIVDPQVDMNKTRIHFELNCPPLIRQGSVDDDKPSTQKPFYKRTNRYSCIGTKEYGSPHESAISDSPFFTIELQKQESDGNSGDSNDTLYRVLSRLRSRTGVQIEFANFPKVDVPIGKVYPYLRYPTSSKSYAFECFIYNCFPSKMKIIDAQSINENDGRQFAITYLIECLLSRGAIVKDQVLTDEICWGQFLGLITHYYLENDKLCEAALEDLIYLIDGRKRIGSIWKCFHKICQKRLVMQLTNGMSEQEIEEGYQRVRKVIFTPTRVIYTPPEMIMGNRVLRNFDRDGTHVLRVTFRDDNNRKMRANATGELLDICVKKYLEHGIVVANRDFGFLGCSSSQMRDNGAYFMVKNTDNRHKNACKMNSKFKPNIDSVRNQLGNFLQIENIPKLMARLGQCFTQSRLTGVSLGPDNYCLTHDLSGGRSSNGSEYTFSDGVGMMSYEFAQEVSRLMSFGRSVPSCFQFRYRGMKGVLAIDPLLDKERNWQEKHGISLSKNIKCVFRPSQIKFEGKQILGDQVEMVKYSSPVLVALNKPLINILDQVSEMQSLECHRRITSRIEELMDLQTLSFAKQMTDEACFRNKLKEFPRRIDIDYLRTIWGFTLSNEPFFRSLVKASIKFAITKQLFKEQIQIPSELGRSMLGVVDETGILQYGQVFVQYTKNHRNILPPRDSNRKVLGSEIVTGTVLLTKNPGIVPGDVRIFEAVDIPELHHLCDVVVFPQHGPRPHPDEMAGSDLDGDEYSVIWDQKLLLERNEEAFDFAVEKNLQTYEWEDIDDLMRDVYVEYLKKDLVGLIANSHLHNSDQYGLTSRVCMNLAKKSCQAVDFSKSGKPPDELQTTWKTDDATGEMIPPERAERVPDYHVGSDHMPKYVSPRLCGKLFREFQGIDNAMKISEEKSEQYKIEVDESIRVDGFEEYMEDAKKQLASYNGQLKSTMDTYGIQSEGEIMSGCIIEMRNRISDSDQDDMSFYNTNRMIETKMTALVSKFRTIFFQQFGGFQEVCTLLPDAYNESNFFNFRCENPNEEIRKKAVAWYRACYECAKSTREPRKLSFAWIAYDVIAKIKETKVLENVEMNIGGANPMYTYLEHHRARYINDHVDDFEKFRRNLDNLITGKESKKAVFILQRYIYMIPGLDSVMFVLMRWGEALELFEGRSMSIYHFLLMFIMFSTGQLASADGNAEQFFGKLDVEEYRRRKKNGTLEPDIPLTRHQRSDMMFKFFQLMGSRKFRTMRSISFRPLGFSSVFMSGEWMVFHEPALKTYYNIMFNLRFEELPISTDPTTTHETRLRECEPFVIELPEKANMDMLIKKLTEKSKVSQLNLRRQDKNKKTSNSTVRYIVSASGTFESTQQLRKLVTVTSPIKNHWEGQDLAQQMANFCYLKIMKDDL</sequence>
<dbReference type="InterPro" id="IPR057493">
    <property type="entry name" value="PH_RdRP-assoc"/>
</dbReference>
<dbReference type="Pfam" id="PF26253">
    <property type="entry name" value="RdRP_head"/>
    <property type="match status" value="1"/>
</dbReference>
<dbReference type="RefSeq" id="NP_493057.1">
    <property type="nucleotide sequence ID" value="NM_060656.5"/>
</dbReference>
<dbReference type="PANTHER" id="PTHR23079:SF57">
    <property type="entry name" value="RNA-DIRECTED RNA POLYMERASE"/>
    <property type="match status" value="1"/>
</dbReference>